<dbReference type="AlphaFoldDB" id="A0A3N7HW66"/>
<dbReference type="PROSITE" id="PS51257">
    <property type="entry name" value="PROKAR_LIPOPROTEIN"/>
    <property type="match status" value="1"/>
</dbReference>
<evidence type="ECO:0000313" key="3">
    <source>
        <dbReference type="Proteomes" id="UP000267464"/>
    </source>
</evidence>
<protein>
    <submittedName>
        <fullName evidence="2">DUF1439 domain-containing protein</fullName>
    </submittedName>
</protein>
<dbReference type="EMBL" id="QUSW01000001">
    <property type="protein sequence ID" value="RQP25636.1"/>
    <property type="molecule type" value="Genomic_DNA"/>
</dbReference>
<organism evidence="2 3">
    <name type="scientific">Piscinibacter terrae</name>
    <dbReference type="NCBI Taxonomy" id="2496871"/>
    <lineage>
        <taxon>Bacteria</taxon>
        <taxon>Pseudomonadati</taxon>
        <taxon>Pseudomonadota</taxon>
        <taxon>Betaproteobacteria</taxon>
        <taxon>Burkholderiales</taxon>
        <taxon>Sphaerotilaceae</taxon>
        <taxon>Piscinibacter</taxon>
    </lineage>
</organism>
<evidence type="ECO:0000256" key="1">
    <source>
        <dbReference type="SAM" id="SignalP"/>
    </source>
</evidence>
<reference evidence="2 3" key="1">
    <citation type="submission" date="2018-08" db="EMBL/GenBank/DDBJ databases">
        <authorList>
            <person name="Khan S.A."/>
            <person name="Jeon C.O."/>
            <person name="Chun B.H."/>
            <person name="Jeong S.E."/>
        </authorList>
    </citation>
    <scope>NUCLEOTIDE SEQUENCE [LARGE SCALE GENOMIC DNA]</scope>
    <source>
        <strain evidence="2 3">S-16</strain>
    </source>
</reference>
<feature type="chain" id="PRO_5017968828" evidence="1">
    <location>
        <begin position="22"/>
        <end position="187"/>
    </location>
</feature>
<dbReference type="Proteomes" id="UP000267464">
    <property type="component" value="Unassembled WGS sequence"/>
</dbReference>
<reference evidence="2 3" key="2">
    <citation type="submission" date="2018-12" db="EMBL/GenBank/DDBJ databases">
        <title>Rhizobacter gummiphilus sp. nov., a rubber-degrading bacterium isolated from the soil of a botanical garden in Japan.</title>
        <authorList>
            <person name="Shunsuke S.S."/>
        </authorList>
    </citation>
    <scope>NUCLEOTIDE SEQUENCE [LARGE SCALE GENOMIC DNA]</scope>
    <source>
        <strain evidence="2 3">S-16</strain>
    </source>
</reference>
<dbReference type="OrthoDB" id="8895166at2"/>
<accession>A0A3N7HW66</accession>
<keyword evidence="1" id="KW-0732">Signal</keyword>
<dbReference type="Gene3D" id="3.15.10.40">
    <property type="entry name" value="Uncharacterised protein PF07273, DUF1439"/>
    <property type="match status" value="1"/>
</dbReference>
<proteinExistence type="predicted"/>
<sequence length="187" mass="20411">MIQTRRSLALLLAGAVSLFLAACASVMGPKVITFSEADLAHALESHGPYQKRLLEVLDVRVNKPSVHVMPEVNRLSSDLELVTTERVSGKTYAGSISVDYALRYDEPSQSIRLTQVHVNRLQINNLPSPEKTGLNRLGALVAEQLLNDVAIYRFKPGDLKNAEGYGYKPGAVTVTSRGVEVTLSPIR</sequence>
<feature type="signal peptide" evidence="1">
    <location>
        <begin position="1"/>
        <end position="21"/>
    </location>
</feature>
<dbReference type="RefSeq" id="WP_124538289.1">
    <property type="nucleotide sequence ID" value="NZ_QUSW01000001.1"/>
</dbReference>
<gene>
    <name evidence="2" type="ORF">DZC73_00735</name>
</gene>
<name>A0A3N7HW66_9BURK</name>
<keyword evidence="3" id="KW-1185">Reference proteome</keyword>
<evidence type="ECO:0000313" key="2">
    <source>
        <dbReference type="EMBL" id="RQP25636.1"/>
    </source>
</evidence>
<comment type="caution">
    <text evidence="2">The sequence shown here is derived from an EMBL/GenBank/DDBJ whole genome shotgun (WGS) entry which is preliminary data.</text>
</comment>